<reference evidence="7 8" key="1">
    <citation type="journal article" date="2014" name="Int. J. Syst. Evol. Microbiol.">
        <title>Complete genome sequence of Corynebacterium casei LMG S-19264T (=DSM 44701T), isolated from a smear-ripened cheese.</title>
        <authorList>
            <consortium name="US DOE Joint Genome Institute (JGI-PGF)"/>
            <person name="Walter F."/>
            <person name="Albersmeier A."/>
            <person name="Kalinowski J."/>
            <person name="Ruckert C."/>
        </authorList>
    </citation>
    <scope>NUCLEOTIDE SEQUENCE [LARGE SCALE GENOMIC DNA]</scope>
    <source>
        <strain evidence="7 8">CGMCC 1.9161</strain>
    </source>
</reference>
<evidence type="ECO:0000256" key="2">
    <source>
        <dbReference type="ARBA" id="ARBA00023125"/>
    </source>
</evidence>
<dbReference type="Proteomes" id="UP000600449">
    <property type="component" value="Unassembled WGS sequence"/>
</dbReference>
<evidence type="ECO:0000256" key="4">
    <source>
        <dbReference type="SAM" id="MobiDB-lite"/>
    </source>
</evidence>
<keyword evidence="2" id="KW-0238">DNA-binding</keyword>
<dbReference type="GO" id="GO:0003700">
    <property type="term" value="F:DNA-binding transcription factor activity"/>
    <property type="evidence" value="ECO:0007669"/>
    <property type="project" value="TreeGrafter"/>
</dbReference>
<dbReference type="SUPFAM" id="SSF51206">
    <property type="entry name" value="cAMP-binding domain-like"/>
    <property type="match status" value="1"/>
</dbReference>
<evidence type="ECO:0000256" key="1">
    <source>
        <dbReference type="ARBA" id="ARBA00023015"/>
    </source>
</evidence>
<dbReference type="InterPro" id="IPR050397">
    <property type="entry name" value="Env_Response_Regulators"/>
</dbReference>
<dbReference type="InterPro" id="IPR000595">
    <property type="entry name" value="cNMP-bd_dom"/>
</dbReference>
<dbReference type="PANTHER" id="PTHR24567:SF74">
    <property type="entry name" value="HTH-TYPE TRANSCRIPTIONAL REGULATOR ARCR"/>
    <property type="match status" value="1"/>
</dbReference>
<feature type="region of interest" description="Disordered" evidence="4">
    <location>
        <begin position="244"/>
        <end position="266"/>
    </location>
</feature>
<dbReference type="SUPFAM" id="SSF46785">
    <property type="entry name" value="Winged helix' DNA-binding domain"/>
    <property type="match status" value="1"/>
</dbReference>
<dbReference type="AlphaFoldDB" id="A0A917V5J0"/>
<proteinExistence type="predicted"/>
<accession>A0A917V5J0</accession>
<evidence type="ECO:0000313" key="8">
    <source>
        <dbReference type="Proteomes" id="UP000600449"/>
    </source>
</evidence>
<name>A0A917V5J0_9HYPH</name>
<dbReference type="InterPro" id="IPR018490">
    <property type="entry name" value="cNMP-bd_dom_sf"/>
</dbReference>
<gene>
    <name evidence="7" type="ORF">GCM10011322_28480</name>
</gene>
<dbReference type="Pfam" id="PF13545">
    <property type="entry name" value="HTH_Crp_2"/>
    <property type="match status" value="1"/>
</dbReference>
<comment type="caution">
    <text evidence="7">The sequence shown here is derived from an EMBL/GenBank/DDBJ whole genome shotgun (WGS) entry which is preliminary data.</text>
</comment>
<dbReference type="Gene3D" id="2.60.120.10">
    <property type="entry name" value="Jelly Rolls"/>
    <property type="match status" value="1"/>
</dbReference>
<dbReference type="RefSeq" id="WP_188913895.1">
    <property type="nucleotide sequence ID" value="NZ_BMMF01000008.1"/>
</dbReference>
<dbReference type="PROSITE" id="PS50042">
    <property type="entry name" value="CNMP_BINDING_3"/>
    <property type="match status" value="1"/>
</dbReference>
<dbReference type="Gene3D" id="1.10.10.10">
    <property type="entry name" value="Winged helix-like DNA-binding domain superfamily/Winged helix DNA-binding domain"/>
    <property type="match status" value="1"/>
</dbReference>
<protein>
    <submittedName>
        <fullName evidence="7">Cyclic nucleotide-binding protein</fullName>
    </submittedName>
</protein>
<dbReference type="InterPro" id="IPR012318">
    <property type="entry name" value="HTH_CRP"/>
</dbReference>
<dbReference type="EMBL" id="BMMF01000008">
    <property type="protein sequence ID" value="GGK39655.1"/>
    <property type="molecule type" value="Genomic_DNA"/>
</dbReference>
<feature type="domain" description="Cyclic nucleotide-binding" evidence="5">
    <location>
        <begin position="16"/>
        <end position="98"/>
    </location>
</feature>
<keyword evidence="3" id="KW-0804">Transcription</keyword>
<dbReference type="GO" id="GO:0003677">
    <property type="term" value="F:DNA binding"/>
    <property type="evidence" value="ECO:0007669"/>
    <property type="project" value="UniProtKB-KW"/>
</dbReference>
<sequence length="266" mass="28797">MPEKIPDPSTWTGNAILDALPEASRVRIAEVSERRHLELGAILYDVGDRLTHTFFPTRGVVSQLTPLADGSLAESSTIGRESCVGPTSILMDPLSRRRFEVRVAGEALAITIEDLHGVIGSDFSARNVFMREAQASLHTALQLAVCNRVHSTRQRLARWLLEAQDRTGSGPFMLKQATLADSLGVRRATVSEICSAFAAEGAIAYSRGRMRIDGRDVLLAAACECYRAIAAAAPATATCASESNDVDGETLRHQDHSSRNNVQPSR</sequence>
<dbReference type="GO" id="GO:0005829">
    <property type="term" value="C:cytosol"/>
    <property type="evidence" value="ECO:0007669"/>
    <property type="project" value="TreeGrafter"/>
</dbReference>
<dbReference type="InterPro" id="IPR036390">
    <property type="entry name" value="WH_DNA-bd_sf"/>
</dbReference>
<dbReference type="PANTHER" id="PTHR24567">
    <property type="entry name" value="CRP FAMILY TRANSCRIPTIONAL REGULATORY PROTEIN"/>
    <property type="match status" value="1"/>
</dbReference>
<dbReference type="InterPro" id="IPR014710">
    <property type="entry name" value="RmlC-like_jellyroll"/>
</dbReference>
<evidence type="ECO:0000259" key="6">
    <source>
        <dbReference type="PROSITE" id="PS51063"/>
    </source>
</evidence>
<feature type="compositionally biased region" description="Basic and acidic residues" evidence="4">
    <location>
        <begin position="249"/>
        <end position="258"/>
    </location>
</feature>
<dbReference type="InterPro" id="IPR036388">
    <property type="entry name" value="WH-like_DNA-bd_sf"/>
</dbReference>
<evidence type="ECO:0000313" key="7">
    <source>
        <dbReference type="EMBL" id="GGK39655.1"/>
    </source>
</evidence>
<organism evidence="7 8">
    <name type="scientific">Salinarimonas ramus</name>
    <dbReference type="NCBI Taxonomy" id="690164"/>
    <lineage>
        <taxon>Bacteria</taxon>
        <taxon>Pseudomonadati</taxon>
        <taxon>Pseudomonadota</taxon>
        <taxon>Alphaproteobacteria</taxon>
        <taxon>Hyphomicrobiales</taxon>
        <taxon>Salinarimonadaceae</taxon>
        <taxon>Salinarimonas</taxon>
    </lineage>
</organism>
<keyword evidence="1" id="KW-0805">Transcription regulation</keyword>
<evidence type="ECO:0000256" key="3">
    <source>
        <dbReference type="ARBA" id="ARBA00023163"/>
    </source>
</evidence>
<evidence type="ECO:0000259" key="5">
    <source>
        <dbReference type="PROSITE" id="PS50042"/>
    </source>
</evidence>
<keyword evidence="8" id="KW-1185">Reference proteome</keyword>
<feature type="domain" description="HTH crp-type" evidence="6">
    <location>
        <begin position="150"/>
        <end position="216"/>
    </location>
</feature>
<dbReference type="PROSITE" id="PS51063">
    <property type="entry name" value="HTH_CRP_2"/>
    <property type="match status" value="1"/>
</dbReference>